<keyword evidence="18" id="KW-1185">Reference proteome</keyword>
<comment type="subcellular location">
    <subcellularLocation>
        <location evidence="1">Cytoplasm</location>
    </subcellularLocation>
</comment>
<dbReference type="InterPro" id="IPR005148">
    <property type="entry name" value="Arg-tRNA-synth_N"/>
</dbReference>
<proteinExistence type="inferred from homology"/>
<keyword evidence="7 13" id="KW-0547">Nucleotide-binding</keyword>
<keyword evidence="6 13" id="KW-0436">Ligase</keyword>
<keyword evidence="5" id="KW-0963">Cytoplasm</keyword>
<dbReference type="EnsemblProtists" id="EKX48060">
    <property type="protein sequence ID" value="EKX48060"/>
    <property type="gene ID" value="GUITHDRAFT_159514"/>
</dbReference>
<evidence type="ECO:0000313" key="18">
    <source>
        <dbReference type="Proteomes" id="UP000011087"/>
    </source>
</evidence>
<dbReference type="PANTHER" id="PTHR11956">
    <property type="entry name" value="ARGINYL-TRNA SYNTHETASE"/>
    <property type="match status" value="1"/>
</dbReference>
<reference evidence="18" key="2">
    <citation type="submission" date="2012-11" db="EMBL/GenBank/DDBJ databases">
        <authorList>
            <person name="Kuo A."/>
            <person name="Curtis B.A."/>
            <person name="Tanifuji G."/>
            <person name="Burki F."/>
            <person name="Gruber A."/>
            <person name="Irimia M."/>
            <person name="Maruyama S."/>
            <person name="Arias M.C."/>
            <person name="Ball S.G."/>
            <person name="Gile G.H."/>
            <person name="Hirakawa Y."/>
            <person name="Hopkins J.F."/>
            <person name="Rensing S.A."/>
            <person name="Schmutz J."/>
            <person name="Symeonidi A."/>
            <person name="Elias M."/>
            <person name="Eveleigh R.J."/>
            <person name="Herman E.K."/>
            <person name="Klute M.J."/>
            <person name="Nakayama T."/>
            <person name="Obornik M."/>
            <person name="Reyes-Prieto A."/>
            <person name="Armbrust E.V."/>
            <person name="Aves S.J."/>
            <person name="Beiko R.G."/>
            <person name="Coutinho P."/>
            <person name="Dacks J.B."/>
            <person name="Durnford D.G."/>
            <person name="Fast N.M."/>
            <person name="Green B.R."/>
            <person name="Grisdale C."/>
            <person name="Hempe F."/>
            <person name="Henrissat B."/>
            <person name="Hoppner M.P."/>
            <person name="Ishida K.-I."/>
            <person name="Kim E."/>
            <person name="Koreny L."/>
            <person name="Kroth P.G."/>
            <person name="Liu Y."/>
            <person name="Malik S.-B."/>
            <person name="Maier U.G."/>
            <person name="McRose D."/>
            <person name="Mock T."/>
            <person name="Neilson J.A."/>
            <person name="Onodera N.T."/>
            <person name="Poole A.M."/>
            <person name="Pritham E.J."/>
            <person name="Richards T.A."/>
            <person name="Rocap G."/>
            <person name="Roy S.W."/>
            <person name="Sarai C."/>
            <person name="Schaack S."/>
            <person name="Shirato S."/>
            <person name="Slamovits C.H."/>
            <person name="Spencer D.F."/>
            <person name="Suzuki S."/>
            <person name="Worden A.Z."/>
            <person name="Zauner S."/>
            <person name="Barry K."/>
            <person name="Bell C."/>
            <person name="Bharti A.K."/>
            <person name="Crow J.A."/>
            <person name="Grimwood J."/>
            <person name="Kramer R."/>
            <person name="Lindquist E."/>
            <person name="Lucas S."/>
            <person name="Salamov A."/>
            <person name="McFadden G.I."/>
            <person name="Lane C.E."/>
            <person name="Keeling P.J."/>
            <person name="Gray M.W."/>
            <person name="Grigoriev I.V."/>
            <person name="Archibald J.M."/>
        </authorList>
    </citation>
    <scope>NUCLEOTIDE SEQUENCE</scope>
    <source>
        <strain evidence="18">CCMP2712</strain>
    </source>
</reference>
<dbReference type="InterPro" id="IPR035684">
    <property type="entry name" value="ArgRS_core"/>
</dbReference>
<feature type="domain" description="DALR anticodon binding" evidence="14">
    <location>
        <begin position="501"/>
        <end position="615"/>
    </location>
</feature>
<comment type="subunit">
    <text evidence="3">Monomer.</text>
</comment>
<evidence type="ECO:0000256" key="10">
    <source>
        <dbReference type="ARBA" id="ARBA00023146"/>
    </source>
</evidence>
<dbReference type="OMA" id="NKPLHLG"/>
<dbReference type="KEGG" id="gtt:GUITHDRAFT_159514"/>
<keyword evidence="9 13" id="KW-0648">Protein biosynthesis</keyword>
<sequence>MEDLGKRLTGNVKALEEAAAGEETTLISAVTLLFEKAIAQAFPIVPESLEKSRWLVVQATSDAKHGDYQCNSAMAIHKILKDKVVSHALAGVADAPKAPRDVSARIVECIPKNKVLLKTEIAGPGFINIFLDPAFIAESFAKILKNGPQPPASQPQEVVVDFSSPNIAKEMHVGHLRSTIIGESICRVLEFCGHRVHRINHVGDWGTQFGMLINHLRTAYPNFHEQPPNISDLTTFYKEAKKRFDEDAEFKEASRTSVVTLQAGDPYSLQCWKALCDVSRIQFQMVYDRLECAGLVEQGESFYNSRIPDVVKELTAKGMVEESDGAKIIQCGKQFPLMAVKSDGGYGYDSTDLTAVKYRLQEMKADRVIYVTDAGQSEHFEMIFHAAKRAGWCEGGARLDHVPFGLVLGDDKKKFKTRSGEVTKLVDLLDEAVTRSLTHLRERMNTEGSTTQMAEGDLEEASRRIGYGCVKYADLRQHRISDYQFSYDKMLDLKGNTAVYLMYSYARITSIKARAGVKLQDLANVLPSVQHPKEYQLVLHILKFPEVVERVADTLLPHLICEFLYDTAEKFNDFYRDCHVIGDPLQSQRLVICEVVAAVMKKGMSLLGITPLEKI</sequence>
<evidence type="ECO:0000256" key="12">
    <source>
        <dbReference type="ARBA" id="ARBA00049339"/>
    </source>
</evidence>
<evidence type="ECO:0000256" key="5">
    <source>
        <dbReference type="ARBA" id="ARBA00022490"/>
    </source>
</evidence>
<dbReference type="Pfam" id="PF05746">
    <property type="entry name" value="DALR_1"/>
    <property type="match status" value="1"/>
</dbReference>
<comment type="catalytic activity">
    <reaction evidence="12">
        <text>tRNA(Arg) + L-arginine + ATP = L-arginyl-tRNA(Arg) + AMP + diphosphate</text>
        <dbReference type="Rhea" id="RHEA:20301"/>
        <dbReference type="Rhea" id="RHEA-COMP:9658"/>
        <dbReference type="Rhea" id="RHEA-COMP:9673"/>
        <dbReference type="ChEBI" id="CHEBI:30616"/>
        <dbReference type="ChEBI" id="CHEBI:32682"/>
        <dbReference type="ChEBI" id="CHEBI:33019"/>
        <dbReference type="ChEBI" id="CHEBI:78442"/>
        <dbReference type="ChEBI" id="CHEBI:78513"/>
        <dbReference type="ChEBI" id="CHEBI:456215"/>
        <dbReference type="EC" id="6.1.1.19"/>
    </reaction>
</comment>
<dbReference type="FunFam" id="3.40.50.620:FF:000030">
    <property type="entry name" value="Arginine--tRNA ligase"/>
    <property type="match status" value="1"/>
</dbReference>
<evidence type="ECO:0000256" key="1">
    <source>
        <dbReference type="ARBA" id="ARBA00004496"/>
    </source>
</evidence>
<evidence type="ECO:0000256" key="11">
    <source>
        <dbReference type="ARBA" id="ARBA00033033"/>
    </source>
</evidence>
<evidence type="ECO:0000256" key="6">
    <source>
        <dbReference type="ARBA" id="ARBA00022598"/>
    </source>
</evidence>
<keyword evidence="8 13" id="KW-0067">ATP-binding</keyword>
<dbReference type="FunFam" id="1.10.730.10:FF:000006">
    <property type="entry name" value="Arginyl-tRNA synthetase 2, mitochondrial"/>
    <property type="match status" value="1"/>
</dbReference>
<dbReference type="SUPFAM" id="SSF55190">
    <property type="entry name" value="Arginyl-tRNA synthetase (ArgRS), N-terminal 'additional' domain"/>
    <property type="match status" value="1"/>
</dbReference>
<dbReference type="InterPro" id="IPR036695">
    <property type="entry name" value="Arg-tRNA-synth_N_sf"/>
</dbReference>
<dbReference type="AlphaFoldDB" id="L1JIY9"/>
<evidence type="ECO:0000313" key="16">
    <source>
        <dbReference type="EMBL" id="EKX48060.1"/>
    </source>
</evidence>
<dbReference type="Proteomes" id="UP000011087">
    <property type="component" value="Unassembled WGS sequence"/>
</dbReference>
<feature type="domain" description="Arginyl tRNA synthetase N-terminal" evidence="15">
    <location>
        <begin position="28"/>
        <end position="131"/>
    </location>
</feature>
<dbReference type="CDD" id="cd00671">
    <property type="entry name" value="ArgRS_core"/>
    <property type="match status" value="1"/>
</dbReference>
<evidence type="ECO:0000313" key="17">
    <source>
        <dbReference type="EnsemblProtists" id="EKX48060"/>
    </source>
</evidence>
<evidence type="ECO:0000256" key="4">
    <source>
        <dbReference type="ARBA" id="ARBA00012837"/>
    </source>
</evidence>
<keyword evidence="10 13" id="KW-0030">Aminoacyl-tRNA synthetase</keyword>
<dbReference type="SMART" id="SM00836">
    <property type="entry name" value="DALR_1"/>
    <property type="match status" value="1"/>
</dbReference>
<reference evidence="17" key="3">
    <citation type="submission" date="2016-03" db="UniProtKB">
        <authorList>
            <consortium name="EnsemblProtists"/>
        </authorList>
    </citation>
    <scope>IDENTIFICATION</scope>
</reference>
<dbReference type="PANTHER" id="PTHR11956:SF5">
    <property type="entry name" value="ARGININE--TRNA LIGASE, CYTOPLASMIC"/>
    <property type="match status" value="1"/>
</dbReference>
<dbReference type="InterPro" id="IPR014729">
    <property type="entry name" value="Rossmann-like_a/b/a_fold"/>
</dbReference>
<reference evidence="16 18" key="1">
    <citation type="journal article" date="2012" name="Nature">
        <title>Algal genomes reveal evolutionary mosaicism and the fate of nucleomorphs.</title>
        <authorList>
            <consortium name="DOE Joint Genome Institute"/>
            <person name="Curtis B.A."/>
            <person name="Tanifuji G."/>
            <person name="Burki F."/>
            <person name="Gruber A."/>
            <person name="Irimia M."/>
            <person name="Maruyama S."/>
            <person name="Arias M.C."/>
            <person name="Ball S.G."/>
            <person name="Gile G.H."/>
            <person name="Hirakawa Y."/>
            <person name="Hopkins J.F."/>
            <person name="Kuo A."/>
            <person name="Rensing S.A."/>
            <person name="Schmutz J."/>
            <person name="Symeonidi A."/>
            <person name="Elias M."/>
            <person name="Eveleigh R.J."/>
            <person name="Herman E.K."/>
            <person name="Klute M.J."/>
            <person name="Nakayama T."/>
            <person name="Obornik M."/>
            <person name="Reyes-Prieto A."/>
            <person name="Armbrust E.V."/>
            <person name="Aves S.J."/>
            <person name="Beiko R.G."/>
            <person name="Coutinho P."/>
            <person name="Dacks J.B."/>
            <person name="Durnford D.G."/>
            <person name="Fast N.M."/>
            <person name="Green B.R."/>
            <person name="Grisdale C.J."/>
            <person name="Hempel F."/>
            <person name="Henrissat B."/>
            <person name="Hoppner M.P."/>
            <person name="Ishida K."/>
            <person name="Kim E."/>
            <person name="Koreny L."/>
            <person name="Kroth P.G."/>
            <person name="Liu Y."/>
            <person name="Malik S.B."/>
            <person name="Maier U.G."/>
            <person name="McRose D."/>
            <person name="Mock T."/>
            <person name="Neilson J.A."/>
            <person name="Onodera N.T."/>
            <person name="Poole A.M."/>
            <person name="Pritham E.J."/>
            <person name="Richards T.A."/>
            <person name="Rocap G."/>
            <person name="Roy S.W."/>
            <person name="Sarai C."/>
            <person name="Schaack S."/>
            <person name="Shirato S."/>
            <person name="Slamovits C.H."/>
            <person name="Spencer D.F."/>
            <person name="Suzuki S."/>
            <person name="Worden A.Z."/>
            <person name="Zauner S."/>
            <person name="Barry K."/>
            <person name="Bell C."/>
            <person name="Bharti A.K."/>
            <person name="Crow J.A."/>
            <person name="Grimwood J."/>
            <person name="Kramer R."/>
            <person name="Lindquist E."/>
            <person name="Lucas S."/>
            <person name="Salamov A."/>
            <person name="McFadden G.I."/>
            <person name="Lane C.E."/>
            <person name="Keeling P.J."/>
            <person name="Gray M.W."/>
            <person name="Grigoriev I.V."/>
            <person name="Archibald J.M."/>
        </authorList>
    </citation>
    <scope>NUCLEOTIDE SEQUENCE</scope>
    <source>
        <strain evidence="16 18">CCMP2712</strain>
    </source>
</reference>
<protein>
    <recommendedName>
        <fullName evidence="4">arginine--tRNA ligase</fullName>
        <ecNumber evidence="4">6.1.1.19</ecNumber>
    </recommendedName>
    <alternativeName>
        <fullName evidence="11">Arginyl-tRNA synthetase</fullName>
    </alternativeName>
</protein>
<accession>L1JIY9</accession>
<dbReference type="PROSITE" id="PS00178">
    <property type="entry name" value="AA_TRNA_LIGASE_I"/>
    <property type="match status" value="1"/>
</dbReference>
<dbReference type="GO" id="GO:0006420">
    <property type="term" value="P:arginyl-tRNA aminoacylation"/>
    <property type="evidence" value="ECO:0007669"/>
    <property type="project" value="InterPro"/>
</dbReference>
<evidence type="ECO:0000256" key="2">
    <source>
        <dbReference type="ARBA" id="ARBA00005594"/>
    </source>
</evidence>
<dbReference type="OrthoDB" id="68056at2759"/>
<dbReference type="RefSeq" id="XP_005835040.1">
    <property type="nucleotide sequence ID" value="XM_005834983.1"/>
</dbReference>
<evidence type="ECO:0000256" key="8">
    <source>
        <dbReference type="ARBA" id="ARBA00022840"/>
    </source>
</evidence>
<evidence type="ECO:0000256" key="7">
    <source>
        <dbReference type="ARBA" id="ARBA00022741"/>
    </source>
</evidence>
<dbReference type="GO" id="GO:0005524">
    <property type="term" value="F:ATP binding"/>
    <property type="evidence" value="ECO:0007669"/>
    <property type="project" value="UniProtKB-KW"/>
</dbReference>
<dbReference type="InterPro" id="IPR001412">
    <property type="entry name" value="aa-tRNA-synth_I_CS"/>
</dbReference>
<dbReference type="Pfam" id="PF00750">
    <property type="entry name" value="tRNA-synt_1d"/>
    <property type="match status" value="1"/>
</dbReference>
<name>L1JIY9_GUITC</name>
<dbReference type="SUPFAM" id="SSF52374">
    <property type="entry name" value="Nucleotidylyl transferase"/>
    <property type="match status" value="1"/>
</dbReference>
<evidence type="ECO:0000259" key="14">
    <source>
        <dbReference type="SMART" id="SM00836"/>
    </source>
</evidence>
<dbReference type="HOGENOM" id="CLU_006406_5_1_1"/>
<dbReference type="Gene3D" id="3.30.1360.70">
    <property type="entry name" value="Arginyl tRNA synthetase N-terminal domain"/>
    <property type="match status" value="1"/>
</dbReference>
<dbReference type="EMBL" id="JH992987">
    <property type="protein sequence ID" value="EKX48060.1"/>
    <property type="molecule type" value="Genomic_DNA"/>
</dbReference>
<dbReference type="Gene3D" id="3.40.50.620">
    <property type="entry name" value="HUPs"/>
    <property type="match status" value="1"/>
</dbReference>
<gene>
    <name evidence="16" type="ORF">GUITHDRAFT_159514</name>
</gene>
<organism evidence="16">
    <name type="scientific">Guillardia theta (strain CCMP2712)</name>
    <name type="common">Cryptophyte</name>
    <dbReference type="NCBI Taxonomy" id="905079"/>
    <lineage>
        <taxon>Eukaryota</taxon>
        <taxon>Cryptophyceae</taxon>
        <taxon>Pyrenomonadales</taxon>
        <taxon>Geminigeraceae</taxon>
        <taxon>Guillardia</taxon>
    </lineage>
</organism>
<dbReference type="InterPro" id="IPR009080">
    <property type="entry name" value="tRNAsynth_Ia_anticodon-bd"/>
</dbReference>
<evidence type="ECO:0000256" key="3">
    <source>
        <dbReference type="ARBA" id="ARBA00011245"/>
    </source>
</evidence>
<dbReference type="FunFam" id="3.30.1360.70:FF:000002">
    <property type="entry name" value="arginine--tRNA ligase, cytoplasmic"/>
    <property type="match status" value="1"/>
</dbReference>
<dbReference type="GO" id="GO:0005737">
    <property type="term" value="C:cytoplasm"/>
    <property type="evidence" value="ECO:0007669"/>
    <property type="project" value="UniProtKB-SubCell"/>
</dbReference>
<dbReference type="SMART" id="SM01016">
    <property type="entry name" value="Arg_tRNA_synt_N"/>
    <property type="match status" value="1"/>
</dbReference>
<dbReference type="SUPFAM" id="SSF47323">
    <property type="entry name" value="Anticodon-binding domain of a subclass of class I aminoacyl-tRNA synthetases"/>
    <property type="match status" value="1"/>
</dbReference>
<comment type="similarity">
    <text evidence="2 13">Belongs to the class-I aminoacyl-tRNA synthetase family.</text>
</comment>
<evidence type="ECO:0000256" key="9">
    <source>
        <dbReference type="ARBA" id="ARBA00022917"/>
    </source>
</evidence>
<evidence type="ECO:0000256" key="13">
    <source>
        <dbReference type="RuleBase" id="RU363038"/>
    </source>
</evidence>
<dbReference type="NCBIfam" id="TIGR00456">
    <property type="entry name" value="argS"/>
    <property type="match status" value="1"/>
</dbReference>
<dbReference type="Gene3D" id="1.10.730.10">
    <property type="entry name" value="Isoleucyl-tRNA Synthetase, Domain 1"/>
    <property type="match status" value="1"/>
</dbReference>
<dbReference type="GeneID" id="17304746"/>
<dbReference type="eggNOG" id="KOG4426">
    <property type="taxonomic scope" value="Eukaryota"/>
</dbReference>
<dbReference type="PaxDb" id="55529-EKX48060"/>
<dbReference type="GO" id="GO:0004814">
    <property type="term" value="F:arginine-tRNA ligase activity"/>
    <property type="evidence" value="ECO:0007669"/>
    <property type="project" value="UniProtKB-EC"/>
</dbReference>
<dbReference type="Pfam" id="PF03485">
    <property type="entry name" value="Arg_tRNA_synt_N"/>
    <property type="match status" value="1"/>
</dbReference>
<dbReference type="STRING" id="905079.L1JIY9"/>
<evidence type="ECO:0000259" key="15">
    <source>
        <dbReference type="SMART" id="SM01016"/>
    </source>
</evidence>
<dbReference type="InterPro" id="IPR001278">
    <property type="entry name" value="Arg-tRNA-ligase"/>
</dbReference>
<dbReference type="InterPro" id="IPR008909">
    <property type="entry name" value="DALR_anticod-bd"/>
</dbReference>
<dbReference type="HAMAP" id="MF_00123">
    <property type="entry name" value="Arg_tRNA_synth"/>
    <property type="match status" value="1"/>
</dbReference>
<dbReference type="EC" id="6.1.1.19" evidence="4"/>
<dbReference type="PRINTS" id="PR01038">
    <property type="entry name" value="TRNASYNTHARG"/>
</dbReference>